<dbReference type="InterPro" id="IPR012337">
    <property type="entry name" value="RNaseH-like_sf"/>
</dbReference>
<dbReference type="GO" id="GO:0006261">
    <property type="term" value="P:DNA-templated DNA replication"/>
    <property type="evidence" value="ECO:0007669"/>
    <property type="project" value="InterPro"/>
</dbReference>
<dbReference type="CDD" id="cd06139">
    <property type="entry name" value="DNA_polA_I_Ecoli_like_exo"/>
    <property type="match status" value="1"/>
</dbReference>
<dbReference type="PANTHER" id="PTHR10133:SF27">
    <property type="entry name" value="DNA POLYMERASE NU"/>
    <property type="match status" value="1"/>
</dbReference>
<dbReference type="InterPro" id="IPR036397">
    <property type="entry name" value="RNaseH_sf"/>
</dbReference>
<dbReference type="Gene3D" id="1.10.150.20">
    <property type="entry name" value="5' to 3' exonuclease, C-terminal subdomain"/>
    <property type="match status" value="1"/>
</dbReference>
<comment type="similarity">
    <text evidence="1">Belongs to the DNA polymerase type-A family.</text>
</comment>
<feature type="region of interest" description="Disordered" evidence="6">
    <location>
        <begin position="9"/>
        <end position="31"/>
    </location>
</feature>
<evidence type="ECO:0000259" key="7">
    <source>
        <dbReference type="SMART" id="SM00474"/>
    </source>
</evidence>
<reference evidence="9 10" key="1">
    <citation type="submission" date="2015-09" db="EMBL/GenBank/DDBJ databases">
        <title>Genome sequencing project for genomic taxonomy and phylogenomics of Bacillus-like bacteria.</title>
        <authorList>
            <person name="Liu B."/>
            <person name="Wang J."/>
            <person name="Zhu Y."/>
            <person name="Liu G."/>
            <person name="Chen Q."/>
            <person name="Chen Z."/>
            <person name="Lan J."/>
            <person name="Che J."/>
            <person name="Ge C."/>
            <person name="Shi H."/>
            <person name="Pan Z."/>
            <person name="Liu X."/>
        </authorList>
    </citation>
    <scope>NUCLEOTIDE SEQUENCE [LARGE SCALE GENOMIC DNA]</scope>
    <source>
        <strain evidence="9 10">FJAT-18043</strain>
    </source>
</reference>
<dbReference type="SMART" id="SM00482">
    <property type="entry name" value="POLAc"/>
    <property type="match status" value="1"/>
</dbReference>
<organism evidence="9 10">
    <name type="scientific">Cytobacillus solani</name>
    <dbReference type="NCBI Taxonomy" id="1637975"/>
    <lineage>
        <taxon>Bacteria</taxon>
        <taxon>Bacillati</taxon>
        <taxon>Bacillota</taxon>
        <taxon>Bacilli</taxon>
        <taxon>Bacillales</taxon>
        <taxon>Bacillaceae</taxon>
        <taxon>Cytobacillus</taxon>
    </lineage>
</organism>
<dbReference type="STRING" id="1637975.AN957_09740"/>
<dbReference type="GO" id="GO:0008408">
    <property type="term" value="F:3'-5' exonuclease activity"/>
    <property type="evidence" value="ECO:0007669"/>
    <property type="project" value="InterPro"/>
</dbReference>
<evidence type="ECO:0000313" key="10">
    <source>
        <dbReference type="Proteomes" id="UP000050996"/>
    </source>
</evidence>
<dbReference type="GO" id="GO:0003887">
    <property type="term" value="F:DNA-directed DNA polymerase activity"/>
    <property type="evidence" value="ECO:0007669"/>
    <property type="project" value="UniProtKB-EC"/>
</dbReference>
<comment type="caution">
    <text evidence="9">The sequence shown here is derived from an EMBL/GenBank/DDBJ whole genome shotgun (WGS) entry which is preliminary data.</text>
</comment>
<dbReference type="InterPro" id="IPR001098">
    <property type="entry name" value="DNA-dir_DNA_pol_A_palm_dom"/>
</dbReference>
<evidence type="ECO:0000313" key="9">
    <source>
        <dbReference type="EMBL" id="KQL18826.1"/>
    </source>
</evidence>
<keyword evidence="4" id="KW-0235">DNA replication</keyword>
<evidence type="ECO:0000256" key="4">
    <source>
        <dbReference type="ARBA" id="ARBA00022705"/>
    </source>
</evidence>
<dbReference type="PATRIC" id="fig|1637975.4.peg.1727"/>
<dbReference type="GO" id="GO:0006302">
    <property type="term" value="P:double-strand break repair"/>
    <property type="evidence" value="ECO:0007669"/>
    <property type="project" value="TreeGrafter"/>
</dbReference>
<feature type="domain" description="3'-5' exonuclease" evidence="7">
    <location>
        <begin position="113"/>
        <end position="304"/>
    </location>
</feature>
<feature type="domain" description="DNA-directed DNA polymerase family A palm" evidence="8">
    <location>
        <begin position="475"/>
        <end position="707"/>
    </location>
</feature>
<feature type="compositionally biased region" description="Basic and acidic residues" evidence="6">
    <location>
        <begin position="457"/>
        <end position="466"/>
    </location>
</feature>
<dbReference type="SUPFAM" id="SSF56672">
    <property type="entry name" value="DNA/RNA polymerases"/>
    <property type="match status" value="1"/>
</dbReference>
<dbReference type="InterPro" id="IPR043502">
    <property type="entry name" value="DNA/RNA_pol_sf"/>
</dbReference>
<dbReference type="Pfam" id="PF00476">
    <property type="entry name" value="DNA_pol_A"/>
    <property type="match status" value="1"/>
</dbReference>
<comment type="catalytic activity">
    <reaction evidence="5">
        <text>DNA(n) + a 2'-deoxyribonucleoside 5'-triphosphate = DNA(n+1) + diphosphate</text>
        <dbReference type="Rhea" id="RHEA:22508"/>
        <dbReference type="Rhea" id="RHEA-COMP:17339"/>
        <dbReference type="Rhea" id="RHEA-COMP:17340"/>
        <dbReference type="ChEBI" id="CHEBI:33019"/>
        <dbReference type="ChEBI" id="CHEBI:61560"/>
        <dbReference type="ChEBI" id="CHEBI:173112"/>
        <dbReference type="EC" id="2.7.7.7"/>
    </reaction>
</comment>
<dbReference type="EMBL" id="LJIX01000006">
    <property type="protein sequence ID" value="KQL18826.1"/>
    <property type="molecule type" value="Genomic_DNA"/>
</dbReference>
<dbReference type="SMART" id="SM00474">
    <property type="entry name" value="35EXOc"/>
    <property type="match status" value="1"/>
</dbReference>
<dbReference type="InterPro" id="IPR002298">
    <property type="entry name" value="DNA_polymerase_A"/>
</dbReference>
<gene>
    <name evidence="9" type="ORF">AN957_09740</name>
</gene>
<dbReference type="PRINTS" id="PR00868">
    <property type="entry name" value="DNAPOLI"/>
</dbReference>
<evidence type="ECO:0000259" key="8">
    <source>
        <dbReference type="SMART" id="SM00482"/>
    </source>
</evidence>
<evidence type="ECO:0000256" key="6">
    <source>
        <dbReference type="SAM" id="MobiDB-lite"/>
    </source>
</evidence>
<sequence length="758" mass="86417">MDLTLNIQLNLRNPTSDTETSERVKAAGNRKKAATETIEEAWARILTMKNSDADQAKLYEVKAAMQAGTIGRFPADASKRFSKAEALRMHRELAERQREETLRRMVEETPDNYELILTREQLVDLSAHLMAEDIVAVDTETTGVDVYTDVIVGMSFSLPNADRHVYIPVDHSAETPQLSLEYVLNTLRPFLQHEAIGKVLHNAMFDIAMFRRHGSDLKGVVWDTMTSMHLLNENENDRALGGVGSFKLKDLAPKYLGVASDTFDALFGKNAQFREVPLDLALVYAAKDTHLTWRLYQFQREHMAKMPTILEYYQSVEVPLLYVIVDLEANGYILDLDFAKEYGEQLHKRAKELSAELIATLTPYHDGEDLINLNSTQQMRPALSKAIGKELPNMDAKKTLKPLKGEHDVIAKLLEYKNITKLSSTYIDALPLKQNPTTKRWHSRFNPMGTVTGRFSSGKDEEDKTDQGFNAQNQPQEARPMFVAPPGKVLVGADFKAQEIRCVAYLSGEPVLIDAFLEERDPYAMMASNFYKRPYEEVNKNPDGSDTKERKQMKVVWLATLYGMSDYSLAEMLGVSKKEATEFKGELFGSMPKLSAWLAANDEFAKKHGFVWADKQARKRRVPDAKLKRKHIPYGKWNDPKYEDAKKHNSRIGRALRQTTNARVQGSSSIQTKVTMIRAHEYCVKKPGWSLWATVHDELIFEVPEDFTREEAQDIRNIMLNSYRWGDDVPNGTDIEVMRRWGEGIPVEEWFKSKEESE</sequence>
<dbReference type="SUPFAM" id="SSF53098">
    <property type="entry name" value="Ribonuclease H-like"/>
    <property type="match status" value="1"/>
</dbReference>
<proteinExistence type="inferred from homology"/>
<protein>
    <recommendedName>
        <fullName evidence="3">DNA polymerase I</fullName>
        <ecNumber evidence="2">2.7.7.7</ecNumber>
    </recommendedName>
</protein>
<dbReference type="Proteomes" id="UP000050996">
    <property type="component" value="Unassembled WGS sequence"/>
</dbReference>
<keyword evidence="10" id="KW-1185">Reference proteome</keyword>
<dbReference type="PANTHER" id="PTHR10133">
    <property type="entry name" value="DNA POLYMERASE I"/>
    <property type="match status" value="1"/>
</dbReference>
<accession>A0A0Q3VGJ9</accession>
<feature type="compositionally biased region" description="Polar residues" evidence="6">
    <location>
        <begin position="9"/>
        <end position="18"/>
    </location>
</feature>
<dbReference type="Gene3D" id="1.20.1060.10">
    <property type="entry name" value="Taq DNA Polymerase, Chain T, domain 4"/>
    <property type="match status" value="1"/>
</dbReference>
<evidence type="ECO:0000256" key="5">
    <source>
        <dbReference type="ARBA" id="ARBA00049244"/>
    </source>
</evidence>
<evidence type="ECO:0000256" key="2">
    <source>
        <dbReference type="ARBA" id="ARBA00012417"/>
    </source>
</evidence>
<feature type="region of interest" description="Disordered" evidence="6">
    <location>
        <begin position="438"/>
        <end position="472"/>
    </location>
</feature>
<dbReference type="EC" id="2.7.7.7" evidence="2"/>
<evidence type="ECO:0000256" key="3">
    <source>
        <dbReference type="ARBA" id="ARBA00020311"/>
    </source>
</evidence>
<dbReference type="Pfam" id="PF01612">
    <property type="entry name" value="DNA_pol_A_exo1"/>
    <property type="match status" value="1"/>
</dbReference>
<dbReference type="Gene3D" id="3.30.70.370">
    <property type="match status" value="1"/>
</dbReference>
<dbReference type="Gene3D" id="3.30.420.10">
    <property type="entry name" value="Ribonuclease H-like superfamily/Ribonuclease H"/>
    <property type="match status" value="1"/>
</dbReference>
<dbReference type="GO" id="GO:0003677">
    <property type="term" value="F:DNA binding"/>
    <property type="evidence" value="ECO:0007669"/>
    <property type="project" value="InterPro"/>
</dbReference>
<dbReference type="InterPro" id="IPR002562">
    <property type="entry name" value="3'-5'_exonuclease_dom"/>
</dbReference>
<dbReference type="AlphaFoldDB" id="A0A0Q3VGJ9"/>
<name>A0A0Q3VGJ9_9BACI</name>
<evidence type="ECO:0000256" key="1">
    <source>
        <dbReference type="ARBA" id="ARBA00007705"/>
    </source>
</evidence>